<dbReference type="Proteomes" id="UP000187891">
    <property type="component" value="Unassembled WGS sequence"/>
</dbReference>
<evidence type="ECO:0000313" key="5">
    <source>
        <dbReference type="Proteomes" id="UP000187891"/>
    </source>
</evidence>
<dbReference type="NCBIfam" id="TIGR00103">
    <property type="entry name" value="DNA_YbaB_EbfC"/>
    <property type="match status" value="1"/>
</dbReference>
<comment type="similarity">
    <text evidence="2">Belongs to the YbaB/EbfC family.</text>
</comment>
<comment type="subunit">
    <text evidence="2">Homodimer.</text>
</comment>
<feature type="coiled-coil region" evidence="3">
    <location>
        <begin position="4"/>
        <end position="31"/>
    </location>
</feature>
<dbReference type="Gene3D" id="3.30.1310.10">
    <property type="entry name" value="Nucleoid-associated protein YbaB-like domain"/>
    <property type="match status" value="1"/>
</dbReference>
<dbReference type="PIRSF" id="PIRSF004555">
    <property type="entry name" value="UCP004555"/>
    <property type="match status" value="1"/>
</dbReference>
<sequence>MRDIMGMMGKVKEMQAKMEKMQEEISALEVEGTSGGGLVTVKMSGKGSLLGVKIDPSLLKEDEIEILEDLLVAAHNDAKQRAEAVTAEKTRDLTAGLPIPPGMKLPF</sequence>
<dbReference type="AlphaFoldDB" id="A0A1R3TWJ3"/>
<keyword evidence="1 2" id="KW-0238">DNA-binding</keyword>
<dbReference type="InterPro" id="IPR004401">
    <property type="entry name" value="YbaB/EbfC"/>
</dbReference>
<dbReference type="EMBL" id="FMUE01000004">
    <property type="protein sequence ID" value="SCX22203.1"/>
    <property type="molecule type" value="Genomic_DNA"/>
</dbReference>
<dbReference type="PANTHER" id="PTHR33449:SF1">
    <property type="entry name" value="NUCLEOID-ASSOCIATED PROTEIN YBAB"/>
    <property type="match status" value="1"/>
</dbReference>
<evidence type="ECO:0000313" key="4">
    <source>
        <dbReference type="EMBL" id="SCX22203.1"/>
    </source>
</evidence>
<dbReference type="InterPro" id="IPR036894">
    <property type="entry name" value="YbaB-like_sf"/>
</dbReference>
<dbReference type="GO" id="GO:0043590">
    <property type="term" value="C:bacterial nucleoid"/>
    <property type="evidence" value="ECO:0007669"/>
    <property type="project" value="UniProtKB-UniRule"/>
</dbReference>
<dbReference type="STRING" id="1907666.DSM25559_2216"/>
<dbReference type="Pfam" id="PF02575">
    <property type="entry name" value="YbaB_DNA_bd"/>
    <property type="match status" value="1"/>
</dbReference>
<dbReference type="SUPFAM" id="SSF82607">
    <property type="entry name" value="YbaB-like"/>
    <property type="match status" value="1"/>
</dbReference>
<gene>
    <name evidence="4" type="ORF">DSM25559_2216</name>
</gene>
<dbReference type="HAMAP" id="MF_00274">
    <property type="entry name" value="DNA_YbaB_EbfC"/>
    <property type="match status" value="1"/>
</dbReference>
<reference evidence="5" key="1">
    <citation type="submission" date="2016-10" db="EMBL/GenBank/DDBJ databases">
        <authorList>
            <person name="Wibberg D."/>
        </authorList>
    </citation>
    <scope>NUCLEOTIDE SEQUENCE [LARGE SCALE GENOMIC DNA]</scope>
</reference>
<keyword evidence="3" id="KW-0175">Coiled coil</keyword>
<organism evidence="4 5">
    <name type="scientific">Agrobacterium rosae</name>
    <dbReference type="NCBI Taxonomy" id="1972867"/>
    <lineage>
        <taxon>Bacteria</taxon>
        <taxon>Pseudomonadati</taxon>
        <taxon>Pseudomonadota</taxon>
        <taxon>Alphaproteobacteria</taxon>
        <taxon>Hyphomicrobiales</taxon>
        <taxon>Rhizobiaceae</taxon>
        <taxon>Rhizobium/Agrobacterium group</taxon>
        <taxon>Agrobacterium</taxon>
    </lineage>
</organism>
<dbReference type="GO" id="GO:0003677">
    <property type="term" value="F:DNA binding"/>
    <property type="evidence" value="ECO:0007669"/>
    <property type="project" value="UniProtKB-UniRule"/>
</dbReference>
<keyword evidence="2" id="KW-0963">Cytoplasm</keyword>
<comment type="function">
    <text evidence="2">Binds to DNA and alters its conformation. May be involved in regulation of gene expression, nucleoid organization and DNA protection.</text>
</comment>
<evidence type="ECO:0000256" key="3">
    <source>
        <dbReference type="SAM" id="Coils"/>
    </source>
</evidence>
<comment type="subcellular location">
    <subcellularLocation>
        <location evidence="2">Cytoplasm</location>
        <location evidence="2">Nucleoid</location>
    </subcellularLocation>
</comment>
<proteinExistence type="inferred from homology"/>
<evidence type="ECO:0000256" key="2">
    <source>
        <dbReference type="HAMAP-Rule" id="MF_00274"/>
    </source>
</evidence>
<name>A0A1R3TWJ3_9HYPH</name>
<dbReference type="PANTHER" id="PTHR33449">
    <property type="entry name" value="NUCLEOID-ASSOCIATED PROTEIN YBAB"/>
    <property type="match status" value="1"/>
</dbReference>
<dbReference type="GO" id="GO:0005829">
    <property type="term" value="C:cytosol"/>
    <property type="evidence" value="ECO:0007669"/>
    <property type="project" value="TreeGrafter"/>
</dbReference>
<dbReference type="RefSeq" id="WP_077119816.1">
    <property type="nucleotide sequence ID" value="NZ_CP133551.1"/>
</dbReference>
<accession>A0A1R3TWJ3</accession>
<evidence type="ECO:0000256" key="1">
    <source>
        <dbReference type="ARBA" id="ARBA00023125"/>
    </source>
</evidence>
<protein>
    <recommendedName>
        <fullName evidence="2">Nucleoid-associated protein DSM25559_2216</fullName>
    </recommendedName>
</protein>